<name>A0ABS1TQM4_9BACI</name>
<gene>
    <name evidence="2" type="ORF">JK635_15610</name>
</gene>
<evidence type="ECO:0000313" key="3">
    <source>
        <dbReference type="Proteomes" id="UP000623967"/>
    </source>
</evidence>
<evidence type="ECO:0000259" key="1">
    <source>
        <dbReference type="Pfam" id="PF03462"/>
    </source>
</evidence>
<protein>
    <submittedName>
        <fullName evidence="2">PCRF domain-containing protein</fullName>
    </submittedName>
</protein>
<dbReference type="Proteomes" id="UP000623967">
    <property type="component" value="Unassembled WGS sequence"/>
</dbReference>
<dbReference type="SUPFAM" id="SSF75620">
    <property type="entry name" value="Release factor"/>
    <property type="match status" value="1"/>
</dbReference>
<feature type="domain" description="Peptide chain release factor" evidence="1">
    <location>
        <begin position="13"/>
        <end position="112"/>
    </location>
</feature>
<reference evidence="2 3" key="1">
    <citation type="submission" date="2021-01" db="EMBL/GenBank/DDBJ databases">
        <title>Genome public.</title>
        <authorList>
            <person name="Liu C."/>
            <person name="Sun Q."/>
        </authorList>
    </citation>
    <scope>NUCLEOTIDE SEQUENCE [LARGE SCALE GENOMIC DNA]</scope>
    <source>
        <strain evidence="2 3">YIM B02564</strain>
    </source>
</reference>
<organism evidence="2 3">
    <name type="scientific">Neobacillus paridis</name>
    <dbReference type="NCBI Taxonomy" id="2803862"/>
    <lineage>
        <taxon>Bacteria</taxon>
        <taxon>Bacillati</taxon>
        <taxon>Bacillota</taxon>
        <taxon>Bacilli</taxon>
        <taxon>Bacillales</taxon>
        <taxon>Bacillaceae</taxon>
        <taxon>Neobacillus</taxon>
    </lineage>
</organism>
<feature type="non-terminal residue" evidence="2">
    <location>
        <position position="113"/>
    </location>
</feature>
<accession>A0ABS1TQM4</accession>
<sequence>MNFGGIFDFDNKSEKLEQVNQELEDPTVWNDQKRALALGQEKKALEGVVHSLTDIDAGLRDARDLFDMAREEQDDDTLEAIEADAAGLQKQVETLEFRRMFANPMDPNNCFID</sequence>
<dbReference type="InterPro" id="IPR045853">
    <property type="entry name" value="Pep_chain_release_fac_I_sf"/>
</dbReference>
<dbReference type="Gene3D" id="1.20.58.410">
    <property type="entry name" value="Release factor"/>
    <property type="match status" value="1"/>
</dbReference>
<keyword evidence="3" id="KW-1185">Reference proteome</keyword>
<evidence type="ECO:0000313" key="2">
    <source>
        <dbReference type="EMBL" id="MBL4953615.1"/>
    </source>
</evidence>
<comment type="caution">
    <text evidence="2">The sequence shown here is derived from an EMBL/GenBank/DDBJ whole genome shotgun (WGS) entry which is preliminary data.</text>
</comment>
<dbReference type="Pfam" id="PF03462">
    <property type="entry name" value="PCRF"/>
    <property type="match status" value="1"/>
</dbReference>
<dbReference type="InterPro" id="IPR005139">
    <property type="entry name" value="PCRF"/>
</dbReference>
<dbReference type="EMBL" id="JAESWB010000232">
    <property type="protein sequence ID" value="MBL4953615.1"/>
    <property type="molecule type" value="Genomic_DNA"/>
</dbReference>
<proteinExistence type="predicted"/>